<organism evidence="1 2">
    <name type="scientific">Lentithecium fluviatile CBS 122367</name>
    <dbReference type="NCBI Taxonomy" id="1168545"/>
    <lineage>
        <taxon>Eukaryota</taxon>
        <taxon>Fungi</taxon>
        <taxon>Dikarya</taxon>
        <taxon>Ascomycota</taxon>
        <taxon>Pezizomycotina</taxon>
        <taxon>Dothideomycetes</taxon>
        <taxon>Pleosporomycetidae</taxon>
        <taxon>Pleosporales</taxon>
        <taxon>Massarineae</taxon>
        <taxon>Lentitheciaceae</taxon>
        <taxon>Lentithecium</taxon>
    </lineage>
</organism>
<evidence type="ECO:0000313" key="1">
    <source>
        <dbReference type="EMBL" id="KAF2683548.1"/>
    </source>
</evidence>
<gene>
    <name evidence="1" type="ORF">K458DRAFT_431807</name>
</gene>
<evidence type="ECO:0008006" key="3">
    <source>
        <dbReference type="Google" id="ProtNLM"/>
    </source>
</evidence>
<reference evidence="1" key="1">
    <citation type="journal article" date="2020" name="Stud. Mycol.">
        <title>101 Dothideomycetes genomes: a test case for predicting lifestyles and emergence of pathogens.</title>
        <authorList>
            <person name="Haridas S."/>
            <person name="Albert R."/>
            <person name="Binder M."/>
            <person name="Bloem J."/>
            <person name="Labutti K."/>
            <person name="Salamov A."/>
            <person name="Andreopoulos B."/>
            <person name="Baker S."/>
            <person name="Barry K."/>
            <person name="Bills G."/>
            <person name="Bluhm B."/>
            <person name="Cannon C."/>
            <person name="Castanera R."/>
            <person name="Culley D."/>
            <person name="Daum C."/>
            <person name="Ezra D."/>
            <person name="Gonzalez J."/>
            <person name="Henrissat B."/>
            <person name="Kuo A."/>
            <person name="Liang C."/>
            <person name="Lipzen A."/>
            <person name="Lutzoni F."/>
            <person name="Magnuson J."/>
            <person name="Mondo S."/>
            <person name="Nolan M."/>
            <person name="Ohm R."/>
            <person name="Pangilinan J."/>
            <person name="Park H.-J."/>
            <person name="Ramirez L."/>
            <person name="Alfaro M."/>
            <person name="Sun H."/>
            <person name="Tritt A."/>
            <person name="Yoshinaga Y."/>
            <person name="Zwiers L.-H."/>
            <person name="Turgeon B."/>
            <person name="Goodwin S."/>
            <person name="Spatafora J."/>
            <person name="Crous P."/>
            <person name="Grigoriev I."/>
        </authorList>
    </citation>
    <scope>NUCLEOTIDE SEQUENCE</scope>
    <source>
        <strain evidence="1">CBS 122367</strain>
    </source>
</reference>
<dbReference type="EMBL" id="MU005583">
    <property type="protein sequence ID" value="KAF2683548.1"/>
    <property type="molecule type" value="Genomic_DNA"/>
</dbReference>
<accession>A0A6G1IZJ0</accession>
<dbReference type="Proteomes" id="UP000799291">
    <property type="component" value="Unassembled WGS sequence"/>
</dbReference>
<dbReference type="AlphaFoldDB" id="A0A6G1IZJ0"/>
<name>A0A6G1IZJ0_9PLEO</name>
<sequence length="195" mass="20186">MASITLQSAPAYAELRTCGDCCVDFGCAGNPFQDPLSGVVACSVNSCFCRSDIQSLALQHLSTCVKSQCSNDNDVTSYQSVYLAYCTLDHGNSYSTFTDAGFITGTGATGAKTVERTIEKTVAETFTSVTTTVETLIPTLATFSSLVTYSTTNPDGSVALITSTSATTAAVVTVEAASDSKSTISPSDKIALGLN</sequence>
<proteinExistence type="predicted"/>
<protein>
    <recommendedName>
        <fullName evidence="3">Extracellular membrane protein CFEM domain-containing protein</fullName>
    </recommendedName>
</protein>
<dbReference type="OrthoDB" id="3793150at2759"/>
<keyword evidence="2" id="KW-1185">Reference proteome</keyword>
<evidence type="ECO:0000313" key="2">
    <source>
        <dbReference type="Proteomes" id="UP000799291"/>
    </source>
</evidence>